<keyword evidence="3" id="KW-0902">Two-component regulatory system</keyword>
<evidence type="ECO:0000313" key="8">
    <source>
        <dbReference type="Proteomes" id="UP000230390"/>
    </source>
</evidence>
<dbReference type="Pfam" id="PF07730">
    <property type="entry name" value="HisKA_3"/>
    <property type="match status" value="1"/>
</dbReference>
<dbReference type="Pfam" id="PF02518">
    <property type="entry name" value="HATPase_c"/>
    <property type="match status" value="1"/>
</dbReference>
<evidence type="ECO:0000256" key="3">
    <source>
        <dbReference type="ARBA" id="ARBA00023012"/>
    </source>
</evidence>
<dbReference type="RefSeq" id="WP_099787744.1">
    <property type="nucleotide sequence ID" value="NZ_JBHLYV010000029.1"/>
</dbReference>
<dbReference type="AlphaFoldDB" id="A0A2G8TIG2"/>
<keyword evidence="2 7" id="KW-0418">Kinase</keyword>
<dbReference type="Pfam" id="PF05227">
    <property type="entry name" value="CHASE3"/>
    <property type="match status" value="1"/>
</dbReference>
<evidence type="ECO:0000313" key="7">
    <source>
        <dbReference type="EMBL" id="PIL45834.1"/>
    </source>
</evidence>
<evidence type="ECO:0000256" key="1">
    <source>
        <dbReference type="ARBA" id="ARBA00022679"/>
    </source>
</evidence>
<dbReference type="InterPro" id="IPR036890">
    <property type="entry name" value="HATPase_C_sf"/>
</dbReference>
<keyword evidence="5" id="KW-0472">Membrane</keyword>
<feature type="transmembrane region" description="Helical" evidence="5">
    <location>
        <begin position="190"/>
        <end position="212"/>
    </location>
</feature>
<dbReference type="PANTHER" id="PTHR24421:SF58">
    <property type="entry name" value="SIGNAL TRANSDUCTION HISTIDINE-PROTEIN KINASE_PHOSPHATASE UHPB"/>
    <property type="match status" value="1"/>
</dbReference>
<dbReference type="CDD" id="cd19410">
    <property type="entry name" value="HK9-like_sensor"/>
    <property type="match status" value="1"/>
</dbReference>
<dbReference type="CDD" id="cd16917">
    <property type="entry name" value="HATPase_UhpB-NarQ-NarX-like"/>
    <property type="match status" value="1"/>
</dbReference>
<dbReference type="Proteomes" id="UP000230390">
    <property type="component" value="Unassembled WGS sequence"/>
</dbReference>
<keyword evidence="5" id="KW-0812">Transmembrane</keyword>
<dbReference type="Gene3D" id="3.30.565.10">
    <property type="entry name" value="Histidine kinase-like ATPase, C-terminal domain"/>
    <property type="match status" value="1"/>
</dbReference>
<dbReference type="InterPro" id="IPR003594">
    <property type="entry name" value="HATPase_dom"/>
</dbReference>
<dbReference type="Gene3D" id="1.20.5.1930">
    <property type="match status" value="1"/>
</dbReference>
<protein>
    <submittedName>
        <fullName evidence="7">Histidine kinase</fullName>
    </submittedName>
</protein>
<dbReference type="InterPro" id="IPR007891">
    <property type="entry name" value="CHASE3"/>
</dbReference>
<name>A0A2G8TIG2_9BURK</name>
<evidence type="ECO:0000259" key="6">
    <source>
        <dbReference type="SMART" id="SM00387"/>
    </source>
</evidence>
<keyword evidence="5" id="KW-1133">Transmembrane helix</keyword>
<dbReference type="GO" id="GO:0000155">
    <property type="term" value="F:phosphorelay sensor kinase activity"/>
    <property type="evidence" value="ECO:0007669"/>
    <property type="project" value="InterPro"/>
</dbReference>
<feature type="region of interest" description="Disordered" evidence="4">
    <location>
        <begin position="471"/>
        <end position="502"/>
    </location>
</feature>
<comment type="caution">
    <text evidence="7">The sequence shown here is derived from an EMBL/GenBank/DDBJ whole genome shotgun (WGS) entry which is preliminary data.</text>
</comment>
<evidence type="ECO:0000256" key="5">
    <source>
        <dbReference type="SAM" id="Phobius"/>
    </source>
</evidence>
<dbReference type="GO" id="GO:0046983">
    <property type="term" value="F:protein dimerization activity"/>
    <property type="evidence" value="ECO:0007669"/>
    <property type="project" value="InterPro"/>
</dbReference>
<dbReference type="PANTHER" id="PTHR24421">
    <property type="entry name" value="NITRATE/NITRITE SENSOR PROTEIN NARX-RELATED"/>
    <property type="match status" value="1"/>
</dbReference>
<dbReference type="SUPFAM" id="SSF55874">
    <property type="entry name" value="ATPase domain of HSP90 chaperone/DNA topoisomerase II/histidine kinase"/>
    <property type="match status" value="1"/>
</dbReference>
<proteinExistence type="predicted"/>
<dbReference type="GO" id="GO:0016020">
    <property type="term" value="C:membrane"/>
    <property type="evidence" value="ECO:0007669"/>
    <property type="project" value="InterPro"/>
</dbReference>
<accession>A0A2G8TIG2</accession>
<keyword evidence="1" id="KW-0808">Transferase</keyword>
<keyword evidence="8" id="KW-1185">Reference proteome</keyword>
<feature type="domain" description="Histidine kinase/HSP90-like ATPase" evidence="6">
    <location>
        <begin position="363"/>
        <end position="458"/>
    </location>
</feature>
<evidence type="ECO:0000256" key="2">
    <source>
        <dbReference type="ARBA" id="ARBA00022777"/>
    </source>
</evidence>
<dbReference type="OrthoDB" id="9797605at2"/>
<feature type="transmembrane region" description="Helical" evidence="5">
    <location>
        <begin position="15"/>
        <end position="36"/>
    </location>
</feature>
<gene>
    <name evidence="7" type="ORF">CR105_07180</name>
</gene>
<organism evidence="7 8">
    <name type="scientific">Massilia eurypsychrophila</name>
    <dbReference type="NCBI Taxonomy" id="1485217"/>
    <lineage>
        <taxon>Bacteria</taxon>
        <taxon>Pseudomonadati</taxon>
        <taxon>Pseudomonadota</taxon>
        <taxon>Betaproteobacteria</taxon>
        <taxon>Burkholderiales</taxon>
        <taxon>Oxalobacteraceae</taxon>
        <taxon>Telluria group</taxon>
        <taxon>Massilia</taxon>
    </lineage>
</organism>
<dbReference type="InterPro" id="IPR011712">
    <property type="entry name" value="Sig_transdc_His_kin_sub3_dim/P"/>
</dbReference>
<evidence type="ECO:0000256" key="4">
    <source>
        <dbReference type="SAM" id="MobiDB-lite"/>
    </source>
</evidence>
<dbReference type="InterPro" id="IPR050482">
    <property type="entry name" value="Sensor_HK_TwoCompSys"/>
</dbReference>
<sequence length="502" mass="54715">MYFTTDSAAKPGLPFYKTVLCLLCVLILVVNGISLARNLQSLRSANELQAQGARVGDKVQYLNVLIMDAESSLQGHFLSGAESYLGPLRTARAEINTQFAELQKLLADSPSQLKNLAQLRTLIYRKLSSMDQTLTVYRSGGLDDVVRIAETAESQSVMDEIRLQVVIIAREQTELMTARSAAFYKQYQSAVVLGIGINLAAILVIALFYRLIRSSFFSRLVAQRALQHANDTLESMVVLRTEQLAVLSRHLISVSEEEKAKLARELHDEMGANLTAISIDINAVTERLRPDHAPLAAMLERARATLVDTVQLKRRIVENLRPSLLDNLGLAAALHSYCDEFGKVTGIDCEALIDGDVDAAGPMHAIAVFRIVQEALNNVAKYARARHVIVHLAREGDDLALEVIDDGIGIELDAAREPKSHGLLGMRERALLLGGSLKIKRGINGIGTCVEALIPLVQQGAAQDAVSVTISAPHPPAGDHIPSLQPCSTRPHTPQDLDGQLR</sequence>
<reference evidence="7 8" key="1">
    <citation type="submission" date="2017-10" db="EMBL/GenBank/DDBJ databases">
        <title>Massilia psychrophilum sp. nov., a novel purple-pigmented bacterium isolated from Tianshan glacier, Xinjiang Municipality, China.</title>
        <authorList>
            <person name="Wang H."/>
        </authorList>
    </citation>
    <scope>NUCLEOTIDE SEQUENCE [LARGE SCALE GENOMIC DNA]</scope>
    <source>
        <strain evidence="7 8">JCM 30074</strain>
    </source>
</reference>
<dbReference type="SMART" id="SM00387">
    <property type="entry name" value="HATPase_c"/>
    <property type="match status" value="1"/>
</dbReference>
<dbReference type="EMBL" id="PDOC01000003">
    <property type="protein sequence ID" value="PIL45834.1"/>
    <property type="molecule type" value="Genomic_DNA"/>
</dbReference>
<feature type="compositionally biased region" description="Basic and acidic residues" evidence="4">
    <location>
        <begin position="493"/>
        <end position="502"/>
    </location>
</feature>